<dbReference type="RefSeq" id="WP_322410775.1">
    <property type="nucleotide sequence ID" value="NZ_CP139779.1"/>
</dbReference>
<keyword evidence="1" id="KW-0472">Membrane</keyword>
<organism evidence="2 3">
    <name type="scientific">Microbacterium invictum</name>
    <dbReference type="NCBI Taxonomy" id="515415"/>
    <lineage>
        <taxon>Bacteria</taxon>
        <taxon>Bacillati</taxon>
        <taxon>Actinomycetota</taxon>
        <taxon>Actinomycetes</taxon>
        <taxon>Micrococcales</taxon>
        <taxon>Microbacteriaceae</taxon>
        <taxon>Microbacterium</taxon>
    </lineage>
</organism>
<feature type="transmembrane region" description="Helical" evidence="1">
    <location>
        <begin position="41"/>
        <end position="61"/>
    </location>
</feature>
<name>A0ABZ0VD87_9MICO</name>
<accession>A0ABZ0VD87</accession>
<dbReference type="Proteomes" id="UP001324533">
    <property type="component" value="Chromosome"/>
</dbReference>
<evidence type="ECO:0000313" key="2">
    <source>
        <dbReference type="EMBL" id="WQB70636.1"/>
    </source>
</evidence>
<dbReference type="EMBL" id="CP139779">
    <property type="protein sequence ID" value="WQB70636.1"/>
    <property type="molecule type" value="Genomic_DNA"/>
</dbReference>
<protein>
    <submittedName>
        <fullName evidence="2">Uncharacterized protein</fullName>
    </submittedName>
</protein>
<proteinExistence type="predicted"/>
<keyword evidence="1" id="KW-0812">Transmembrane</keyword>
<evidence type="ECO:0000256" key="1">
    <source>
        <dbReference type="SAM" id="Phobius"/>
    </source>
</evidence>
<evidence type="ECO:0000313" key="3">
    <source>
        <dbReference type="Proteomes" id="UP001324533"/>
    </source>
</evidence>
<keyword evidence="3" id="KW-1185">Reference proteome</keyword>
<feature type="transmembrane region" description="Helical" evidence="1">
    <location>
        <begin position="12"/>
        <end position="35"/>
    </location>
</feature>
<gene>
    <name evidence="2" type="ORF">T9R20_01380</name>
</gene>
<reference evidence="2 3" key="1">
    <citation type="submission" date="2023-06" db="EMBL/GenBank/DDBJ databases">
        <title>Rock-solubilizing bacteria, Microbacterium invictum, promotes re-establishment of vegetation in rocky wasteland by accelerating rock bio-weathering and reshaping soil bacterial community.</title>
        <authorList>
            <person name="Liu C."/>
        </authorList>
    </citation>
    <scope>NUCLEOTIDE SEQUENCE [LARGE SCALE GENOMIC DNA]</scope>
    <source>
        <strain evidence="2 3">X-18</strain>
    </source>
</reference>
<sequence length="64" mass="6804">MESESEMGRTRYRLYMIIGLVVAILLLAAGVGALLTNGGPVLGWFMVVAGLAIAIVSVVQLRRS</sequence>
<keyword evidence="1" id="KW-1133">Transmembrane helix</keyword>